<evidence type="ECO:0000313" key="2">
    <source>
        <dbReference type="EMBL" id="VDL84293.1"/>
    </source>
</evidence>
<evidence type="ECO:0000313" key="3">
    <source>
        <dbReference type="Proteomes" id="UP000271162"/>
    </source>
</evidence>
<reference evidence="2 3" key="2">
    <citation type="submission" date="2018-11" db="EMBL/GenBank/DDBJ databases">
        <authorList>
            <consortium name="Pathogen Informatics"/>
        </authorList>
    </citation>
    <scope>NUCLEOTIDE SEQUENCE [LARGE SCALE GENOMIC DNA]</scope>
</reference>
<protein>
    <submittedName>
        <fullName evidence="4">Transposase, MuDR, MULE transposase domain protein</fullName>
    </submittedName>
</protein>
<dbReference type="AlphaFoldDB" id="A0A0N4YTI3"/>
<feature type="compositionally biased region" description="Basic and acidic residues" evidence="1">
    <location>
        <begin position="133"/>
        <end position="157"/>
    </location>
</feature>
<proteinExistence type="predicted"/>
<dbReference type="EMBL" id="UYSL01025270">
    <property type="protein sequence ID" value="VDL84293.1"/>
    <property type="molecule type" value="Genomic_DNA"/>
</dbReference>
<name>A0A0N4YTI3_NIPBR</name>
<feature type="compositionally biased region" description="Acidic residues" evidence="1">
    <location>
        <begin position="31"/>
        <end position="52"/>
    </location>
</feature>
<dbReference type="Proteomes" id="UP000271162">
    <property type="component" value="Unassembled WGS sequence"/>
</dbReference>
<accession>A0A0N4YTI3</accession>
<feature type="region of interest" description="Disordered" evidence="1">
    <location>
        <begin position="17"/>
        <end position="157"/>
    </location>
</feature>
<evidence type="ECO:0000313" key="4">
    <source>
        <dbReference type="WBParaSite" id="NBR_0002055501-mRNA-1"/>
    </source>
</evidence>
<reference evidence="4" key="1">
    <citation type="submission" date="2017-02" db="UniProtKB">
        <authorList>
            <consortium name="WormBaseParasite"/>
        </authorList>
    </citation>
    <scope>IDENTIFICATION</scope>
</reference>
<sequence>MSGDSVDDQGIVLDLNANYNEDVKESQLPTDDLDVVIDEPDPVDDDALENGTDETAKVDDNELDGDDGAKTPDAAVPFSTEPADKVPASQDYGSYQFTDSDTEGLGLKKPDFEIPIQKKSRKSKTSTRQSSRQKTDDAKRERDRSKTRQKETCKCQQIRDDPKLKTKACTIL</sequence>
<organism evidence="4">
    <name type="scientific">Nippostrongylus brasiliensis</name>
    <name type="common">Rat hookworm</name>
    <dbReference type="NCBI Taxonomy" id="27835"/>
    <lineage>
        <taxon>Eukaryota</taxon>
        <taxon>Metazoa</taxon>
        <taxon>Ecdysozoa</taxon>
        <taxon>Nematoda</taxon>
        <taxon>Chromadorea</taxon>
        <taxon>Rhabditida</taxon>
        <taxon>Rhabditina</taxon>
        <taxon>Rhabditomorpha</taxon>
        <taxon>Strongyloidea</taxon>
        <taxon>Heligmosomidae</taxon>
        <taxon>Nippostrongylus</taxon>
    </lineage>
</organism>
<keyword evidence="3" id="KW-1185">Reference proteome</keyword>
<dbReference type="WBParaSite" id="NBR_0002055501-mRNA-1">
    <property type="protein sequence ID" value="NBR_0002055501-mRNA-1"/>
    <property type="gene ID" value="NBR_0002055501"/>
</dbReference>
<gene>
    <name evidence="2" type="ORF">NBR_LOCUS20556</name>
</gene>
<evidence type="ECO:0000256" key="1">
    <source>
        <dbReference type="SAM" id="MobiDB-lite"/>
    </source>
</evidence>
<dbReference type="OMA" id="KESCKCQ"/>